<dbReference type="Pfam" id="PF03551">
    <property type="entry name" value="PadR"/>
    <property type="match status" value="1"/>
</dbReference>
<comment type="caution">
    <text evidence="2">The sequence shown here is derived from an EMBL/GenBank/DDBJ whole genome shotgun (WGS) entry which is preliminary data.</text>
</comment>
<protein>
    <submittedName>
        <fullName evidence="2">PadR family transcriptional regulator</fullName>
    </submittedName>
</protein>
<gene>
    <name evidence="2" type="ORF">ACFOMD_06645</name>
</gene>
<evidence type="ECO:0000313" key="3">
    <source>
        <dbReference type="Proteomes" id="UP001595615"/>
    </source>
</evidence>
<proteinExistence type="predicted"/>
<dbReference type="InterPro" id="IPR036388">
    <property type="entry name" value="WH-like_DNA-bd_sf"/>
</dbReference>
<reference evidence="3" key="1">
    <citation type="journal article" date="2019" name="Int. J. Syst. Evol. Microbiol.">
        <title>The Global Catalogue of Microorganisms (GCM) 10K type strain sequencing project: providing services to taxonomists for standard genome sequencing and annotation.</title>
        <authorList>
            <consortium name="The Broad Institute Genomics Platform"/>
            <consortium name="The Broad Institute Genome Sequencing Center for Infectious Disease"/>
            <person name="Wu L."/>
            <person name="Ma J."/>
        </authorList>
    </citation>
    <scope>NUCLEOTIDE SEQUENCE [LARGE SCALE GENOMIC DNA]</scope>
    <source>
        <strain evidence="3">KCTC 42644</strain>
    </source>
</reference>
<keyword evidence="3" id="KW-1185">Reference proteome</keyword>
<dbReference type="SUPFAM" id="SSF46785">
    <property type="entry name" value="Winged helix' DNA-binding domain"/>
    <property type="match status" value="1"/>
</dbReference>
<feature type="domain" description="Transcription regulator PadR N-terminal" evidence="1">
    <location>
        <begin position="4"/>
        <end position="71"/>
    </location>
</feature>
<evidence type="ECO:0000313" key="2">
    <source>
        <dbReference type="EMBL" id="MFC3712240.1"/>
    </source>
</evidence>
<sequence length="159" mass="18157">MIARWQPTTVYQIRKMLNESPTTSFSTSPGKMYPIIERLRTRGLIEAERVEGDGRKTERLRVTKDGKAAVKAWVKAIRPVYLLPEDPLRTHAGFADMLSKAERARWRAELLVALKAKLVEIERFAEEWPIPAMKHAHAHAQAVTRTRIAWVEAMIAADD</sequence>
<dbReference type="InterPro" id="IPR036390">
    <property type="entry name" value="WH_DNA-bd_sf"/>
</dbReference>
<organism evidence="2 3">
    <name type="scientific">Sphingoaurantiacus capsulatus</name>
    <dbReference type="NCBI Taxonomy" id="1771310"/>
    <lineage>
        <taxon>Bacteria</taxon>
        <taxon>Pseudomonadati</taxon>
        <taxon>Pseudomonadota</taxon>
        <taxon>Alphaproteobacteria</taxon>
        <taxon>Sphingomonadales</taxon>
        <taxon>Sphingosinicellaceae</taxon>
        <taxon>Sphingoaurantiacus</taxon>
    </lineage>
</organism>
<dbReference type="RefSeq" id="WP_380858720.1">
    <property type="nucleotide sequence ID" value="NZ_JBHRXV010000004.1"/>
</dbReference>
<dbReference type="InterPro" id="IPR005149">
    <property type="entry name" value="Tscrpt_reg_PadR_N"/>
</dbReference>
<dbReference type="Proteomes" id="UP001595615">
    <property type="component" value="Unassembled WGS sequence"/>
</dbReference>
<dbReference type="EMBL" id="JBHRXV010000004">
    <property type="protein sequence ID" value="MFC3712240.1"/>
    <property type="molecule type" value="Genomic_DNA"/>
</dbReference>
<dbReference type="Gene3D" id="1.10.10.10">
    <property type="entry name" value="Winged helix-like DNA-binding domain superfamily/Winged helix DNA-binding domain"/>
    <property type="match status" value="1"/>
</dbReference>
<evidence type="ECO:0000259" key="1">
    <source>
        <dbReference type="Pfam" id="PF03551"/>
    </source>
</evidence>
<accession>A0ABV7X7Y5</accession>
<name>A0ABV7X7Y5_9SPHN</name>